<feature type="region of interest" description="Disordered" evidence="7">
    <location>
        <begin position="209"/>
        <end position="233"/>
    </location>
</feature>
<dbReference type="Proteomes" id="UP001341840">
    <property type="component" value="Unassembled WGS sequence"/>
</dbReference>
<dbReference type="SUPFAM" id="SSF103481">
    <property type="entry name" value="Multidrug resistance efflux transporter EmrE"/>
    <property type="match status" value="1"/>
</dbReference>
<organism evidence="9 10">
    <name type="scientific">Stylosanthes scabra</name>
    <dbReference type="NCBI Taxonomy" id="79078"/>
    <lineage>
        <taxon>Eukaryota</taxon>
        <taxon>Viridiplantae</taxon>
        <taxon>Streptophyta</taxon>
        <taxon>Embryophyta</taxon>
        <taxon>Tracheophyta</taxon>
        <taxon>Spermatophyta</taxon>
        <taxon>Magnoliopsida</taxon>
        <taxon>eudicotyledons</taxon>
        <taxon>Gunneridae</taxon>
        <taxon>Pentapetalae</taxon>
        <taxon>rosids</taxon>
        <taxon>fabids</taxon>
        <taxon>Fabales</taxon>
        <taxon>Fabaceae</taxon>
        <taxon>Papilionoideae</taxon>
        <taxon>50 kb inversion clade</taxon>
        <taxon>dalbergioids sensu lato</taxon>
        <taxon>Dalbergieae</taxon>
        <taxon>Pterocarpus clade</taxon>
        <taxon>Stylosanthes</taxon>
    </lineage>
</organism>
<feature type="compositionally biased region" description="Polar residues" evidence="7">
    <location>
        <begin position="211"/>
        <end position="233"/>
    </location>
</feature>
<evidence type="ECO:0000313" key="9">
    <source>
        <dbReference type="EMBL" id="MED6176517.1"/>
    </source>
</evidence>
<keyword evidence="5 6" id="KW-0472">Membrane</keyword>
<dbReference type="Pfam" id="PF00892">
    <property type="entry name" value="EamA"/>
    <property type="match status" value="1"/>
</dbReference>
<evidence type="ECO:0000256" key="4">
    <source>
        <dbReference type="ARBA" id="ARBA00022989"/>
    </source>
</evidence>
<feature type="transmembrane region" description="Helical" evidence="6">
    <location>
        <begin position="132"/>
        <end position="149"/>
    </location>
</feature>
<evidence type="ECO:0000256" key="2">
    <source>
        <dbReference type="ARBA" id="ARBA00007635"/>
    </source>
</evidence>
<feature type="transmembrane region" description="Helical" evidence="6">
    <location>
        <begin position="156"/>
        <end position="177"/>
    </location>
</feature>
<evidence type="ECO:0000313" key="10">
    <source>
        <dbReference type="Proteomes" id="UP001341840"/>
    </source>
</evidence>
<comment type="caution">
    <text evidence="9">The sequence shown here is derived from an EMBL/GenBank/DDBJ whole genome shotgun (WGS) entry which is preliminary data.</text>
</comment>
<comment type="similarity">
    <text evidence="2 6">Belongs to the drug/metabolite transporter (DMT) superfamily. Plant drug/metabolite exporter (P-DME) (TC 2.A.7.4) family.</text>
</comment>
<dbReference type="InterPro" id="IPR037185">
    <property type="entry name" value="EmrE-like"/>
</dbReference>
<dbReference type="InterPro" id="IPR000620">
    <property type="entry name" value="EamA_dom"/>
</dbReference>
<keyword evidence="10" id="KW-1185">Reference proteome</keyword>
<comment type="subcellular location">
    <subcellularLocation>
        <location evidence="1 6">Membrane</location>
        <topology evidence="1 6">Multi-pass membrane protein</topology>
    </subcellularLocation>
</comment>
<evidence type="ECO:0000256" key="6">
    <source>
        <dbReference type="RuleBase" id="RU363077"/>
    </source>
</evidence>
<feature type="transmembrane region" description="Helical" evidence="6">
    <location>
        <begin position="60"/>
        <end position="80"/>
    </location>
</feature>
<feature type="transmembrane region" description="Helical" evidence="6">
    <location>
        <begin position="183"/>
        <end position="201"/>
    </location>
</feature>
<evidence type="ECO:0000259" key="8">
    <source>
        <dbReference type="Pfam" id="PF00892"/>
    </source>
</evidence>
<keyword evidence="3 6" id="KW-0812">Transmembrane</keyword>
<sequence>MERIKIKEIRSQAKVVGTLVTFGGAMLMTLYKGPAFNLFHSSNTIHQNSQTHSLDNHKNWITGTLFIFLGCVAWSCFYILQSITVGRYPAELSLSSLICLAGTFESAVVALISDRRPQAWAIGFNYSLYGPLYTGIVSSGIAYYIQALVMQSRGPVFVTSFNPLCMIIVAALGSLLLGEQLHFGSIIGGIIIAIGLYSVVWGKGKDHTDHTASSPTIKETETQQLPITSPAQK</sequence>
<evidence type="ECO:0000256" key="3">
    <source>
        <dbReference type="ARBA" id="ARBA00022692"/>
    </source>
</evidence>
<evidence type="ECO:0000256" key="1">
    <source>
        <dbReference type="ARBA" id="ARBA00004141"/>
    </source>
</evidence>
<feature type="transmembrane region" description="Helical" evidence="6">
    <location>
        <begin position="12"/>
        <end position="31"/>
    </location>
</feature>
<name>A0ABU6VU62_9FABA</name>
<accession>A0ABU6VU62</accession>
<evidence type="ECO:0000256" key="5">
    <source>
        <dbReference type="ARBA" id="ARBA00023136"/>
    </source>
</evidence>
<proteinExistence type="inferred from homology"/>
<keyword evidence="4 6" id="KW-1133">Transmembrane helix</keyword>
<reference evidence="9 10" key="1">
    <citation type="journal article" date="2023" name="Plants (Basel)">
        <title>Bridging the Gap: Combining Genomics and Transcriptomics Approaches to Understand Stylosanthes scabra, an Orphan Legume from the Brazilian Caatinga.</title>
        <authorList>
            <person name="Ferreira-Neto J.R.C."/>
            <person name="da Silva M.D."/>
            <person name="Binneck E."/>
            <person name="de Melo N.F."/>
            <person name="da Silva R.H."/>
            <person name="de Melo A.L.T.M."/>
            <person name="Pandolfi V."/>
            <person name="Bustamante F.O."/>
            <person name="Brasileiro-Vidal A.C."/>
            <person name="Benko-Iseppon A.M."/>
        </authorList>
    </citation>
    <scope>NUCLEOTIDE SEQUENCE [LARGE SCALE GENOMIC DNA]</scope>
    <source>
        <tissue evidence="9">Leaves</tissue>
    </source>
</reference>
<dbReference type="PANTHER" id="PTHR31218">
    <property type="entry name" value="WAT1-RELATED PROTEIN"/>
    <property type="match status" value="1"/>
</dbReference>
<feature type="domain" description="EamA" evidence="8">
    <location>
        <begin position="62"/>
        <end position="200"/>
    </location>
</feature>
<evidence type="ECO:0000256" key="7">
    <source>
        <dbReference type="SAM" id="MobiDB-lite"/>
    </source>
</evidence>
<dbReference type="EMBL" id="JASCZI010152675">
    <property type="protein sequence ID" value="MED6176517.1"/>
    <property type="molecule type" value="Genomic_DNA"/>
</dbReference>
<protein>
    <recommendedName>
        <fullName evidence="6">WAT1-related protein</fullName>
    </recommendedName>
</protein>
<dbReference type="InterPro" id="IPR030184">
    <property type="entry name" value="WAT1-related"/>
</dbReference>
<feature type="transmembrane region" description="Helical" evidence="6">
    <location>
        <begin position="92"/>
        <end position="112"/>
    </location>
</feature>
<gene>
    <name evidence="9" type="ORF">PIB30_088981</name>
</gene>